<sequence length="126" mass="13808">MPATEHAVELAAVAARAAAEKKADSAVAIDVSERLPFADIFLIVSAANERQARTIVDAVEEAMFKAGAKARSREGLEEARWVLLDYADVVVHVLQAEDREYYGLERLWKDCPLVPLPEFASEPAQA</sequence>
<dbReference type="GO" id="GO:0043023">
    <property type="term" value="F:ribosomal large subunit binding"/>
    <property type="evidence" value="ECO:0007669"/>
    <property type="project" value="TreeGrafter"/>
</dbReference>
<proteinExistence type="inferred from homology"/>
<evidence type="ECO:0000313" key="3">
    <source>
        <dbReference type="EMBL" id="CED90241.1"/>
    </source>
</evidence>
<keyword evidence="2" id="KW-0810">Translation regulation</keyword>
<dbReference type="InterPro" id="IPR043519">
    <property type="entry name" value="NT_sf"/>
</dbReference>
<reference evidence="3" key="1">
    <citation type="submission" date="2014-07" db="EMBL/GenBank/DDBJ databases">
        <authorList>
            <person name="Zhang J.E."/>
            <person name="Yang H."/>
            <person name="Guo J."/>
            <person name="Deng Z."/>
            <person name="Luo H."/>
            <person name="Luo M."/>
            <person name="Zhao B."/>
        </authorList>
    </citation>
    <scope>NUCLEOTIDE SEQUENCE</scope>
    <source>
        <strain evidence="3">AM4</strain>
    </source>
</reference>
<name>A0A1L7R8U7_9ACTO</name>
<dbReference type="Pfam" id="PF02410">
    <property type="entry name" value="RsfS"/>
    <property type="match status" value="1"/>
</dbReference>
<dbReference type="AlphaFoldDB" id="A0A1L7R8U7"/>
<evidence type="ECO:0000256" key="1">
    <source>
        <dbReference type="ARBA" id="ARBA00010574"/>
    </source>
</evidence>
<evidence type="ECO:0000256" key="2">
    <source>
        <dbReference type="HAMAP-Rule" id="MF_01477"/>
    </source>
</evidence>
<dbReference type="HAMAP" id="MF_01477">
    <property type="entry name" value="Iojap_RsfS"/>
    <property type="match status" value="1"/>
</dbReference>
<dbReference type="PANTHER" id="PTHR21043:SF0">
    <property type="entry name" value="MITOCHONDRIAL ASSEMBLY OF RIBOSOMAL LARGE SUBUNIT PROTEIN 1"/>
    <property type="match status" value="1"/>
</dbReference>
<dbReference type="GO" id="GO:0090071">
    <property type="term" value="P:negative regulation of ribosome biogenesis"/>
    <property type="evidence" value="ECO:0007669"/>
    <property type="project" value="UniProtKB-UniRule"/>
</dbReference>
<accession>A0A1L7R8U7</accession>
<comment type="subcellular location">
    <subcellularLocation>
        <location evidence="2">Cytoplasm</location>
    </subcellularLocation>
</comment>
<dbReference type="PANTHER" id="PTHR21043">
    <property type="entry name" value="IOJAP SUPERFAMILY ORTHOLOG"/>
    <property type="match status" value="1"/>
</dbReference>
<dbReference type="NCBIfam" id="TIGR00090">
    <property type="entry name" value="rsfS_iojap_ybeB"/>
    <property type="match status" value="1"/>
</dbReference>
<dbReference type="Gene3D" id="3.30.460.10">
    <property type="entry name" value="Beta Polymerase, domain 2"/>
    <property type="match status" value="1"/>
</dbReference>
<dbReference type="InterPro" id="IPR004394">
    <property type="entry name" value="Iojap/RsfS/C7orf30"/>
</dbReference>
<comment type="subunit">
    <text evidence="2">Interacts with ribosomal protein uL14 (rplN).</text>
</comment>
<dbReference type="SUPFAM" id="SSF81301">
    <property type="entry name" value="Nucleotidyltransferase"/>
    <property type="match status" value="1"/>
</dbReference>
<organism evidence="3">
    <name type="scientific">Actinomyces succiniciruminis</name>
    <dbReference type="NCBI Taxonomy" id="1522002"/>
    <lineage>
        <taxon>Bacteria</taxon>
        <taxon>Bacillati</taxon>
        <taxon>Actinomycetota</taxon>
        <taxon>Actinomycetes</taxon>
        <taxon>Actinomycetales</taxon>
        <taxon>Actinomycetaceae</taxon>
        <taxon>Actinomyces</taxon>
    </lineage>
</organism>
<dbReference type="GO" id="GO:0017148">
    <property type="term" value="P:negative regulation of translation"/>
    <property type="evidence" value="ECO:0007669"/>
    <property type="project" value="UniProtKB-UniRule"/>
</dbReference>
<comment type="similarity">
    <text evidence="1 2">Belongs to the Iojap/RsfS family.</text>
</comment>
<dbReference type="GO" id="GO:0005737">
    <property type="term" value="C:cytoplasm"/>
    <property type="evidence" value="ECO:0007669"/>
    <property type="project" value="UniProtKB-SubCell"/>
</dbReference>
<keyword evidence="2" id="KW-0963">Cytoplasm</keyword>
<keyword evidence="2" id="KW-0678">Repressor</keyword>
<dbReference type="GO" id="GO:0042256">
    <property type="term" value="P:cytosolic ribosome assembly"/>
    <property type="evidence" value="ECO:0007669"/>
    <property type="project" value="UniProtKB-UniRule"/>
</dbReference>
<gene>
    <name evidence="2" type="primary">rsfS</name>
    <name evidence="3" type="ORF">AAM4_0346</name>
</gene>
<dbReference type="EMBL" id="LK995470">
    <property type="protein sequence ID" value="CED90241.1"/>
    <property type="molecule type" value="Genomic_DNA"/>
</dbReference>
<comment type="function">
    <text evidence="2">Functions as a ribosomal silencing factor. Interacts with ribosomal protein uL14 (rplN), blocking formation of intersubunit bridge B8. Prevents association of the 30S and 50S ribosomal subunits and the formation of functional ribosomes, thus repressing translation.</text>
</comment>
<dbReference type="RefSeq" id="WP_210578544.1">
    <property type="nucleotide sequence ID" value="NZ_LK995470.1"/>
</dbReference>
<protein>
    <recommendedName>
        <fullName evidence="2">Ribosomal silencing factor RsfS</fullName>
    </recommendedName>
</protein>